<reference evidence="1 2" key="1">
    <citation type="submission" date="2015-12" db="EMBL/GenBank/DDBJ databases">
        <title>Genome sequence of Thalassospira lucentensis MCCC 1A02072.</title>
        <authorList>
            <person name="Lu L."/>
            <person name="Lai Q."/>
            <person name="Shao Z."/>
            <person name="Qian P."/>
        </authorList>
    </citation>
    <scope>NUCLEOTIDE SEQUENCE [LARGE SCALE GENOMIC DNA]</scope>
    <source>
        <strain evidence="1 2">MCCC 1A02072</strain>
    </source>
</reference>
<accession>A0A154L237</accession>
<gene>
    <name evidence="1" type="ORF">AUP42_03465</name>
</gene>
<proteinExistence type="predicted"/>
<evidence type="ECO:0000313" key="1">
    <source>
        <dbReference type="EMBL" id="KZB62034.1"/>
    </source>
</evidence>
<sequence>MNKPTRERKLDLEHKVFKSFEECHFQKSDLSDEALFVLKMAEGSVVSLPLKAVCKEFGIDPDSNDGELIGLVDKSLDFVNVLRPGDDLPLEVLTGEASWEVDEDHRAIAYNRLTMQLVTWMSGNEELITDPEQLMQIAEDPATKKKINQAFDEVADKLNIGRENREEVVNLVHQVAEELSYVETLRDKYRNVKKIDRKLQELRRIYAHEKGVLETVTQVIRLIDDAMKKFESSFDEIDANTGEIMSVLRNFTTQRQYIRTKRDDLYRRLRAWEPLFERWETMELERGAPAVRLVRDTYQFLAPRFMKVKEWLMMTKVQDGIAAGQSFKNEDERMGALKGKMMQW</sequence>
<protein>
    <submittedName>
        <fullName evidence="1">Uncharacterized protein</fullName>
    </submittedName>
</protein>
<name>A0A154L237_9PROT</name>
<dbReference type="AlphaFoldDB" id="A0A154L237"/>
<evidence type="ECO:0000313" key="2">
    <source>
        <dbReference type="Proteomes" id="UP000076335"/>
    </source>
</evidence>
<dbReference type="Proteomes" id="UP000076335">
    <property type="component" value="Unassembled WGS sequence"/>
</dbReference>
<organism evidence="1 2">
    <name type="scientific">Thalassospira lucentensis</name>
    <dbReference type="NCBI Taxonomy" id="168935"/>
    <lineage>
        <taxon>Bacteria</taxon>
        <taxon>Pseudomonadati</taxon>
        <taxon>Pseudomonadota</taxon>
        <taxon>Alphaproteobacteria</taxon>
        <taxon>Rhodospirillales</taxon>
        <taxon>Thalassospiraceae</taxon>
        <taxon>Thalassospira</taxon>
    </lineage>
</organism>
<dbReference type="OrthoDB" id="7323958at2"/>
<comment type="caution">
    <text evidence="1">The sequence shown here is derived from an EMBL/GenBank/DDBJ whole genome shotgun (WGS) entry which is preliminary data.</text>
</comment>
<dbReference type="EMBL" id="LPVY01000021">
    <property type="protein sequence ID" value="KZB62034.1"/>
    <property type="molecule type" value="Genomic_DNA"/>
</dbReference>
<dbReference type="RefSeq" id="WP_062952616.1">
    <property type="nucleotide sequence ID" value="NZ_CP136684.1"/>
</dbReference>